<name>A0ABU2VHI0_9ACTN</name>
<evidence type="ECO:0000313" key="3">
    <source>
        <dbReference type="Proteomes" id="UP001183824"/>
    </source>
</evidence>
<keyword evidence="1" id="KW-0472">Membrane</keyword>
<protein>
    <submittedName>
        <fullName evidence="2">Uncharacterized protein</fullName>
    </submittedName>
</protein>
<dbReference type="Proteomes" id="UP001183824">
    <property type="component" value="Unassembled WGS sequence"/>
</dbReference>
<keyword evidence="1" id="KW-0812">Transmembrane</keyword>
<feature type="transmembrane region" description="Helical" evidence="1">
    <location>
        <begin position="82"/>
        <end position="108"/>
    </location>
</feature>
<dbReference type="RefSeq" id="WP_311717871.1">
    <property type="nucleotide sequence ID" value="NZ_JAVREZ010000014.1"/>
</dbReference>
<sequence>MRFLKREGMFCRTCALASFRDMQAETMVLGWWGPLSLLITPFTLLANLSALSGIRRIPEPVTAGFRPPLGPGKPVFKRPAGILALIPMGLLGLAVFAFTLLVIVGAVVGPSRESSESSESGGLSHYPNQEYPILTVGSCARNDATWPYEDLKAEPCDSSAAQYRVHRWTNDTCASGDHSIGPMYSKGHDSPLCLRPLKG</sequence>
<accession>A0ABU2VHI0</accession>
<organism evidence="2 3">
    <name type="scientific">Streptomyces doebereineriae</name>
    <dbReference type="NCBI Taxonomy" id="3075528"/>
    <lineage>
        <taxon>Bacteria</taxon>
        <taxon>Bacillati</taxon>
        <taxon>Actinomycetota</taxon>
        <taxon>Actinomycetes</taxon>
        <taxon>Kitasatosporales</taxon>
        <taxon>Streptomycetaceae</taxon>
        <taxon>Streptomyces</taxon>
    </lineage>
</organism>
<dbReference type="EMBL" id="JAVREZ010000014">
    <property type="protein sequence ID" value="MDT0485047.1"/>
    <property type="molecule type" value="Genomic_DNA"/>
</dbReference>
<keyword evidence="3" id="KW-1185">Reference proteome</keyword>
<reference evidence="3" key="1">
    <citation type="submission" date="2023-07" db="EMBL/GenBank/DDBJ databases">
        <title>30 novel species of actinomycetes from the DSMZ collection.</title>
        <authorList>
            <person name="Nouioui I."/>
        </authorList>
    </citation>
    <scope>NUCLEOTIDE SEQUENCE [LARGE SCALE GENOMIC DNA]</scope>
    <source>
        <strain evidence="3">DSM 41640</strain>
    </source>
</reference>
<comment type="caution">
    <text evidence="2">The sequence shown here is derived from an EMBL/GenBank/DDBJ whole genome shotgun (WGS) entry which is preliminary data.</text>
</comment>
<feature type="transmembrane region" description="Helical" evidence="1">
    <location>
        <begin position="29"/>
        <end position="48"/>
    </location>
</feature>
<keyword evidence="1" id="KW-1133">Transmembrane helix</keyword>
<proteinExistence type="predicted"/>
<gene>
    <name evidence="2" type="ORF">RNB18_33570</name>
</gene>
<evidence type="ECO:0000256" key="1">
    <source>
        <dbReference type="SAM" id="Phobius"/>
    </source>
</evidence>
<evidence type="ECO:0000313" key="2">
    <source>
        <dbReference type="EMBL" id="MDT0485047.1"/>
    </source>
</evidence>